<comment type="similarity">
    <text evidence="1">Belongs to the oxygen-dependent FAD-linked oxidoreductase family.</text>
</comment>
<dbReference type="VEuPathDB" id="FungiDB:AN10388"/>
<dbReference type="PANTHER" id="PTHR42973:SF17">
    <property type="entry name" value="OXIDASE, PUTATIVE (AFU_ORTHOLOGUE AFUA_6G14340)-RELATED"/>
    <property type="match status" value="1"/>
</dbReference>
<dbReference type="InterPro" id="IPR036318">
    <property type="entry name" value="FAD-bd_PCMH-like_sf"/>
</dbReference>
<protein>
    <submittedName>
        <fullName evidence="7">Glucooligosaccharide oxidase, putative (AFU_orthologue AFUA_6G14340)</fullName>
    </submittedName>
</protein>
<dbReference type="Proteomes" id="UP000000560">
    <property type="component" value="Chromosome VI"/>
</dbReference>
<evidence type="ECO:0000256" key="4">
    <source>
        <dbReference type="ARBA" id="ARBA00023002"/>
    </source>
</evidence>
<evidence type="ECO:0000259" key="6">
    <source>
        <dbReference type="PROSITE" id="PS51387"/>
    </source>
</evidence>
<sequence>MTALSTFATCLLASVGGDSSLVAFPQQPNYPNLVAPYNLDLLTTPVAIVFPEDTSQVAAAVKCAVDAGIKVQAKSGGHSYGNYGSPTDGLSINLENLQHFSVDTDTWITSFGPGNRLGRVTELQYNNGGRHTPHGSTFTVGLGGHATVGGAGAASRQLGLLVDYLEEVEVVLANSSVVRASKTQNTDLFFAIRGAGSSVGIVTDFAIRTEPAPPSTISYSYVWTETDSATRAQVFLSWQGLLASGSLPRNTGFDLVVTPSSIIVSGAYFGSQADFEALDFLSHFSTAPQTTQITPYTNFYKFAAAASARTIASGTAQPSHFYAKSLVFKQETLIPDEVAQAAFEYLDTTTNGTDLYAVTFNGLGGAVADVAPSETAFVHRDTLFFAFSFGRTASALTDTTIQFLNGLSDVLTSGHPDAYYGQYAGNVDPRESKEEAWAAYYGENLLRLKKVKAEVDPKDVFHNLQSVQPGY</sequence>
<accession>C8VI35</accession>
<dbReference type="OrthoDB" id="407275at2759"/>
<feature type="domain" description="FAD-binding PCMH-type" evidence="6">
    <location>
        <begin position="41"/>
        <end position="212"/>
    </location>
</feature>
<dbReference type="InParanoid" id="C8VI35"/>
<keyword evidence="4" id="KW-0560">Oxidoreductase</keyword>
<keyword evidence="8" id="KW-1185">Reference proteome</keyword>
<dbReference type="PANTHER" id="PTHR42973">
    <property type="entry name" value="BINDING OXIDOREDUCTASE, PUTATIVE (AFU_ORTHOLOGUE AFUA_1G17690)-RELATED"/>
    <property type="match status" value="1"/>
</dbReference>
<dbReference type="Gene3D" id="3.40.462.20">
    <property type="match status" value="1"/>
</dbReference>
<dbReference type="EMBL" id="BN001306">
    <property type="protein sequence ID" value="CBF83064.1"/>
    <property type="molecule type" value="Genomic_DNA"/>
</dbReference>
<dbReference type="GeneID" id="74896378"/>
<proteinExistence type="inferred from homology"/>
<keyword evidence="2" id="KW-0285">Flavoprotein</keyword>
<evidence type="ECO:0000313" key="8">
    <source>
        <dbReference type="Proteomes" id="UP000000560"/>
    </source>
</evidence>
<dbReference type="InterPro" id="IPR016166">
    <property type="entry name" value="FAD-bd_PCMH"/>
</dbReference>
<dbReference type="InterPro" id="IPR016169">
    <property type="entry name" value="FAD-bd_PCMH_sub2"/>
</dbReference>
<feature type="signal peptide" evidence="5">
    <location>
        <begin position="1"/>
        <end position="17"/>
    </location>
</feature>
<keyword evidence="3" id="KW-0274">FAD</keyword>
<evidence type="ECO:0000313" key="7">
    <source>
        <dbReference type="EMBL" id="CBF83064.1"/>
    </source>
</evidence>
<dbReference type="RefSeq" id="XP_660872.2">
    <property type="nucleotide sequence ID" value="XM_655780.2"/>
</dbReference>
<organism evidence="7 8">
    <name type="scientific">Emericella nidulans (strain FGSC A4 / ATCC 38163 / CBS 112.46 / NRRL 194 / M139)</name>
    <name type="common">Aspergillus nidulans</name>
    <dbReference type="NCBI Taxonomy" id="227321"/>
    <lineage>
        <taxon>Eukaryota</taxon>
        <taxon>Fungi</taxon>
        <taxon>Dikarya</taxon>
        <taxon>Ascomycota</taxon>
        <taxon>Pezizomycotina</taxon>
        <taxon>Eurotiomycetes</taxon>
        <taxon>Eurotiomycetidae</taxon>
        <taxon>Eurotiales</taxon>
        <taxon>Aspergillaceae</taxon>
        <taxon>Aspergillus</taxon>
        <taxon>Aspergillus subgen. Nidulantes</taxon>
    </lineage>
</organism>
<evidence type="ECO:0000256" key="3">
    <source>
        <dbReference type="ARBA" id="ARBA00022827"/>
    </source>
</evidence>
<feature type="chain" id="PRO_5002993143" evidence="5">
    <location>
        <begin position="18"/>
        <end position="471"/>
    </location>
</feature>
<dbReference type="AlphaFoldDB" id="C8VI35"/>
<dbReference type="SUPFAM" id="SSF56176">
    <property type="entry name" value="FAD-binding/transporter-associated domain-like"/>
    <property type="match status" value="1"/>
</dbReference>
<dbReference type="GO" id="GO:0071949">
    <property type="term" value="F:FAD binding"/>
    <property type="evidence" value="ECO:0007669"/>
    <property type="project" value="InterPro"/>
</dbReference>
<dbReference type="OMA" id="PRCSYLN"/>
<reference evidence="8" key="2">
    <citation type="journal article" date="2009" name="Fungal Genet. Biol.">
        <title>The 2008 update of the Aspergillus nidulans genome annotation: a community effort.</title>
        <authorList>
            <person name="Wortman J.R."/>
            <person name="Gilsenan J.M."/>
            <person name="Joardar V."/>
            <person name="Deegan J."/>
            <person name="Clutterbuck J."/>
            <person name="Andersen M.R."/>
            <person name="Archer D."/>
            <person name="Bencina M."/>
            <person name="Braus G."/>
            <person name="Coutinho P."/>
            <person name="von Dohren H."/>
            <person name="Doonan J."/>
            <person name="Driessen A.J."/>
            <person name="Durek P."/>
            <person name="Espeso E."/>
            <person name="Fekete E."/>
            <person name="Flipphi M."/>
            <person name="Estrada C.G."/>
            <person name="Geysens S."/>
            <person name="Goldman G."/>
            <person name="de Groot P.W."/>
            <person name="Hansen K."/>
            <person name="Harris S.D."/>
            <person name="Heinekamp T."/>
            <person name="Helmstaedt K."/>
            <person name="Henrissat B."/>
            <person name="Hofmann G."/>
            <person name="Homan T."/>
            <person name="Horio T."/>
            <person name="Horiuchi H."/>
            <person name="James S."/>
            <person name="Jones M."/>
            <person name="Karaffa L."/>
            <person name="Karanyi Z."/>
            <person name="Kato M."/>
            <person name="Keller N."/>
            <person name="Kelly D.E."/>
            <person name="Kiel J.A."/>
            <person name="Kim J.M."/>
            <person name="van der Klei I.J."/>
            <person name="Klis F.M."/>
            <person name="Kovalchuk A."/>
            <person name="Krasevec N."/>
            <person name="Kubicek C.P."/>
            <person name="Liu B."/>
            <person name="Maccabe A."/>
            <person name="Meyer V."/>
            <person name="Mirabito P."/>
            <person name="Miskei M."/>
            <person name="Mos M."/>
            <person name="Mullins J."/>
            <person name="Nelson D.R."/>
            <person name="Nielsen J."/>
            <person name="Oakley B.R."/>
            <person name="Osmani S.A."/>
            <person name="Pakula T."/>
            <person name="Paszewski A."/>
            <person name="Paulsen I."/>
            <person name="Pilsyk S."/>
            <person name="Pocsi I."/>
            <person name="Punt P.J."/>
            <person name="Ram A.F."/>
            <person name="Ren Q."/>
            <person name="Robellet X."/>
            <person name="Robson G."/>
            <person name="Seiboth B."/>
            <person name="van Solingen P."/>
            <person name="Specht T."/>
            <person name="Sun J."/>
            <person name="Taheri-Talesh N."/>
            <person name="Takeshita N."/>
            <person name="Ussery D."/>
            <person name="vanKuyk P.A."/>
            <person name="Visser H."/>
            <person name="van de Vondervoort P.J."/>
            <person name="de Vries R.P."/>
            <person name="Walton J."/>
            <person name="Xiang X."/>
            <person name="Xiong Y."/>
            <person name="Zeng A.P."/>
            <person name="Brandt B.W."/>
            <person name="Cornell M.J."/>
            <person name="van den Hondel C.A."/>
            <person name="Visser J."/>
            <person name="Oliver S.G."/>
            <person name="Turner G."/>
        </authorList>
    </citation>
    <scope>GENOME REANNOTATION</scope>
    <source>
        <strain evidence="8">FGSC A4 / ATCC 38163 / CBS 112.46 / NRRL 194 / M139</strain>
    </source>
</reference>
<dbReference type="HOGENOM" id="CLU_018354_10_1_1"/>
<dbReference type="GO" id="GO:0016491">
    <property type="term" value="F:oxidoreductase activity"/>
    <property type="evidence" value="ECO:0007669"/>
    <property type="project" value="UniProtKB-KW"/>
</dbReference>
<evidence type="ECO:0000256" key="1">
    <source>
        <dbReference type="ARBA" id="ARBA00005466"/>
    </source>
</evidence>
<gene>
    <name evidence="7" type="ORF">ANIA_10388</name>
</gene>
<dbReference type="eggNOG" id="ENOG502QVGN">
    <property type="taxonomic scope" value="Eukaryota"/>
</dbReference>
<dbReference type="Pfam" id="PF01565">
    <property type="entry name" value="FAD_binding_4"/>
    <property type="match status" value="1"/>
</dbReference>
<evidence type="ECO:0000256" key="2">
    <source>
        <dbReference type="ARBA" id="ARBA00022630"/>
    </source>
</evidence>
<dbReference type="STRING" id="227321.C8VI35"/>
<evidence type="ECO:0000256" key="5">
    <source>
        <dbReference type="SAM" id="SignalP"/>
    </source>
</evidence>
<dbReference type="InterPro" id="IPR012951">
    <property type="entry name" value="BBE"/>
</dbReference>
<dbReference type="PROSITE" id="PS51387">
    <property type="entry name" value="FAD_PCMH"/>
    <property type="match status" value="1"/>
</dbReference>
<name>C8VI35_EMENI</name>
<dbReference type="KEGG" id="ani:ANIA_10388"/>
<dbReference type="Gene3D" id="3.30.465.10">
    <property type="match status" value="1"/>
</dbReference>
<dbReference type="InterPro" id="IPR006094">
    <property type="entry name" value="Oxid_FAD_bind_N"/>
</dbReference>
<dbReference type="InterPro" id="IPR050416">
    <property type="entry name" value="FAD-linked_Oxidoreductase"/>
</dbReference>
<reference evidence="8" key="1">
    <citation type="journal article" date="2005" name="Nature">
        <title>Sequencing of Aspergillus nidulans and comparative analysis with A. fumigatus and A. oryzae.</title>
        <authorList>
            <person name="Galagan J.E."/>
            <person name="Calvo S.E."/>
            <person name="Cuomo C."/>
            <person name="Ma L.J."/>
            <person name="Wortman J.R."/>
            <person name="Batzoglou S."/>
            <person name="Lee S.I."/>
            <person name="Basturkmen M."/>
            <person name="Spevak C.C."/>
            <person name="Clutterbuck J."/>
            <person name="Kapitonov V."/>
            <person name="Jurka J."/>
            <person name="Scazzocchio C."/>
            <person name="Farman M."/>
            <person name="Butler J."/>
            <person name="Purcell S."/>
            <person name="Harris S."/>
            <person name="Braus G.H."/>
            <person name="Draht O."/>
            <person name="Busch S."/>
            <person name="D'Enfert C."/>
            <person name="Bouchier C."/>
            <person name="Goldman G.H."/>
            <person name="Bell-Pedersen D."/>
            <person name="Griffiths-Jones S."/>
            <person name="Doonan J.H."/>
            <person name="Yu J."/>
            <person name="Vienken K."/>
            <person name="Pain A."/>
            <person name="Freitag M."/>
            <person name="Selker E.U."/>
            <person name="Archer D.B."/>
            <person name="Penalva M.A."/>
            <person name="Oakley B.R."/>
            <person name="Momany M."/>
            <person name="Tanaka T."/>
            <person name="Kumagai T."/>
            <person name="Asai K."/>
            <person name="Machida M."/>
            <person name="Nierman W.C."/>
            <person name="Denning D.W."/>
            <person name="Caddick M."/>
            <person name="Hynes M."/>
            <person name="Paoletti M."/>
            <person name="Fischer R."/>
            <person name="Miller B."/>
            <person name="Dyer P."/>
            <person name="Sachs M.S."/>
            <person name="Osmani S.A."/>
            <person name="Birren B.W."/>
        </authorList>
    </citation>
    <scope>NUCLEOTIDE SEQUENCE [LARGE SCALE GENOMIC DNA]</scope>
    <source>
        <strain evidence="8">FGSC A4 / ATCC 38163 / CBS 112.46 / NRRL 194 / M139</strain>
    </source>
</reference>
<dbReference type="GO" id="GO:0005576">
    <property type="term" value="C:extracellular region"/>
    <property type="evidence" value="ECO:0000318"/>
    <property type="project" value="GO_Central"/>
</dbReference>
<dbReference type="Pfam" id="PF08031">
    <property type="entry name" value="BBE"/>
    <property type="match status" value="1"/>
</dbReference>
<keyword evidence="5" id="KW-0732">Signal</keyword>